<dbReference type="Pfam" id="PF00644">
    <property type="entry name" value="PARP"/>
    <property type="match status" value="1"/>
</dbReference>
<keyword evidence="8" id="KW-1185">Reference proteome</keyword>
<evidence type="ECO:0000256" key="2">
    <source>
        <dbReference type="ARBA" id="ARBA00022679"/>
    </source>
</evidence>
<dbReference type="Gene3D" id="3.90.228.10">
    <property type="match status" value="1"/>
</dbReference>
<evidence type="ECO:0000313" key="8">
    <source>
        <dbReference type="Proteomes" id="UP000053095"/>
    </source>
</evidence>
<dbReference type="SUPFAM" id="SSF54495">
    <property type="entry name" value="UBC-like"/>
    <property type="match status" value="1"/>
</dbReference>
<dbReference type="InterPro" id="IPR051838">
    <property type="entry name" value="ARTD_PARP"/>
</dbReference>
<dbReference type="SMART" id="SM00212">
    <property type="entry name" value="UBCc"/>
    <property type="match status" value="1"/>
</dbReference>
<dbReference type="InterPro" id="IPR000608">
    <property type="entry name" value="UBC"/>
</dbReference>
<dbReference type="GO" id="GO:0003950">
    <property type="term" value="F:NAD+ poly-ADP-ribosyltransferase activity"/>
    <property type="evidence" value="ECO:0007669"/>
    <property type="project" value="InterPro"/>
</dbReference>
<dbReference type="GO" id="GO:0016779">
    <property type="term" value="F:nucleotidyltransferase activity"/>
    <property type="evidence" value="ECO:0007669"/>
    <property type="project" value="UniProtKB-KW"/>
</dbReference>
<feature type="domain" description="UBC core" evidence="6">
    <location>
        <begin position="995"/>
        <end position="1161"/>
    </location>
</feature>
<reference evidence="8" key="1">
    <citation type="journal article" date="2015" name="Genome Announc.">
        <title>Draft genome sequence of Talaromyces cellulolyticus strain Y-94, a source of lignocellulosic biomass-degrading enzymes.</title>
        <authorList>
            <person name="Fujii T."/>
            <person name="Koike H."/>
            <person name="Sawayama S."/>
            <person name="Yano S."/>
            <person name="Inoue H."/>
        </authorList>
    </citation>
    <scope>NUCLEOTIDE SEQUENCE [LARGE SCALE GENOMIC DNA]</scope>
    <source>
        <strain evidence="8">Y-94</strain>
    </source>
</reference>
<evidence type="ECO:0000256" key="3">
    <source>
        <dbReference type="ARBA" id="ARBA00022695"/>
    </source>
</evidence>
<keyword evidence="2" id="KW-0808">Transferase</keyword>
<keyword evidence="3" id="KW-0548">Nucleotidyltransferase</keyword>
<feature type="region of interest" description="Disordered" evidence="5">
    <location>
        <begin position="866"/>
        <end position="911"/>
    </location>
</feature>
<dbReference type="EMBL" id="DF933830">
    <property type="protein sequence ID" value="GAM39675.1"/>
    <property type="molecule type" value="Genomic_DNA"/>
</dbReference>
<feature type="region of interest" description="Disordered" evidence="5">
    <location>
        <begin position="112"/>
        <end position="147"/>
    </location>
</feature>
<dbReference type="Pfam" id="PF00179">
    <property type="entry name" value="UQ_con"/>
    <property type="match status" value="1"/>
</dbReference>
<dbReference type="Gene3D" id="3.10.110.10">
    <property type="entry name" value="Ubiquitin Conjugating Enzyme"/>
    <property type="match status" value="1"/>
</dbReference>
<evidence type="ECO:0000256" key="5">
    <source>
        <dbReference type="SAM" id="MobiDB-lite"/>
    </source>
</evidence>
<gene>
    <name evidence="7" type="ORF">TCE0_034r11413</name>
</gene>
<feature type="compositionally biased region" description="Acidic residues" evidence="5">
    <location>
        <begin position="898"/>
        <end position="911"/>
    </location>
</feature>
<organism evidence="7 8">
    <name type="scientific">Talaromyces pinophilus</name>
    <name type="common">Penicillium pinophilum</name>
    <dbReference type="NCBI Taxonomy" id="128442"/>
    <lineage>
        <taxon>Eukaryota</taxon>
        <taxon>Fungi</taxon>
        <taxon>Dikarya</taxon>
        <taxon>Ascomycota</taxon>
        <taxon>Pezizomycotina</taxon>
        <taxon>Eurotiomycetes</taxon>
        <taxon>Eurotiomycetidae</taxon>
        <taxon>Eurotiales</taxon>
        <taxon>Trichocomaceae</taxon>
        <taxon>Talaromyces</taxon>
        <taxon>Talaromyces sect. Talaromyces</taxon>
    </lineage>
</organism>
<protein>
    <recommendedName>
        <fullName evidence="6">UBC core domain-containing protein</fullName>
    </recommendedName>
</protein>
<feature type="compositionally biased region" description="Basic residues" evidence="5">
    <location>
        <begin position="878"/>
        <end position="894"/>
    </location>
</feature>
<dbReference type="PROSITE" id="PS50127">
    <property type="entry name" value="UBC_2"/>
    <property type="match status" value="1"/>
</dbReference>
<evidence type="ECO:0000256" key="1">
    <source>
        <dbReference type="ARBA" id="ARBA00022676"/>
    </source>
</evidence>
<evidence type="ECO:0000259" key="6">
    <source>
        <dbReference type="PROSITE" id="PS50127"/>
    </source>
</evidence>
<accession>A0A6V8HHJ4</accession>
<dbReference type="SUPFAM" id="SSF56399">
    <property type="entry name" value="ADP-ribosylation"/>
    <property type="match status" value="1"/>
</dbReference>
<keyword evidence="4" id="KW-0520">NAD</keyword>
<dbReference type="AlphaFoldDB" id="A0A6V8HHJ4"/>
<dbReference type="Proteomes" id="UP000053095">
    <property type="component" value="Unassembled WGS sequence"/>
</dbReference>
<sequence>MPRKQFILDLEKASASDAFPHIQNIRQGDDNESICFSFFHPEDPQIAYEFQVAVSDLTEYPRTHQYLIFSTSTTVPPAVISVLEVVQAAADGYPVSDLLNTLHDALEKTLIAGSHEDPSQDPSGADYTDDDDAMSADSEAESENEAHWDDGFFDEDQQFFGSVQKIIGKSSSLRPDLRATKAAGFKVGYLGDPNGSLILSISCHISKLGISEEAMQAWDVKSSQYLVLLLRFPNGYVNANYLLEASNDASLVQMHVGLCASYKPSMTEALQAFARTSTTKFPTSELSSESDGLGKLLPLFLEIPLGSLLNERFITILKLRHRYSLSWSGAESLFNDSQGLIAVDQNPQENHALYRCKDEWSETVPHLVQDDHFISVNDPESLSFPLLAMQFTLRHFVKCTEFCLVCHCKIDTNFEALKPYVCSKPLCLYQYMALGMGPSLEWEITRQPLVIDLLISFAYASATAGSMEVLPVGLRMMVPPIHKPGSLLSGSLHRSNKQLTVDDHDQKLSIKEGDWILIDLSSAGQYCYCRVESTDRWPVVDISEPVTQHTSDPSTPGDYESVLVKFALLDTNFDDIETADQKQTAIVALLQSLPDVLSMKSWLESVPPGSRSLAAWKTMPPAALDLLRWIVASNRSCIMLDGDNREQGEGMSRHNLVTGMNGYLQFRFAQGSPDKEEKFVSAVSDNSSKNSTKHPTIFAWHGSSLSNWHSIIREGLHFKKTTNGRAHGHGVYMAQQFHYSLGYSGQHGFSGIPGMRTCSKWPKSILNVNVAVSLNEVVNRPKDFVYSSGGIYVVNRIEWIQTRYLFVDCQKPAENVNAQPTTPVEVTAQGDEAYYVQDPNHTAMGSDSKLIRIPMSVFSRRRRNLALESHQHKEQPKTKGKGKKGKKANSRKRKIETPEDIPSDGPEYDDDDVASVATLAEDLAVLFSDAEGGSDSETEQAIKKFKASSSPTGKAKVKTKAKNKDVTPFEPGTLTESSITLLEPPAYASTSATKALQQRLLQTLKVQEQAPPDELGWYIDPQLINNPYQWIVELHSFELSLPLGQDLQKAGLQSVILEMRFPQDFPMSPPFVRVIRPRLLEFNAGGGGHVTMGGALCMELLTGSGWLPTFSIENVLLSIRLALCSMDPKPARLAMSRSWLGSSSVRGGDYSVQEAVAAYIRACRAHGWEVPKDFEAMAW</sequence>
<evidence type="ECO:0000313" key="7">
    <source>
        <dbReference type="EMBL" id="GAM39675.1"/>
    </source>
</evidence>
<dbReference type="InterPro" id="IPR012317">
    <property type="entry name" value="Poly(ADP-ribose)pol_cat_dom"/>
</dbReference>
<name>A0A6V8HHJ4_TALPI</name>
<feature type="compositionally biased region" description="Acidic residues" evidence="5">
    <location>
        <begin position="127"/>
        <end position="143"/>
    </location>
</feature>
<proteinExistence type="predicted"/>
<dbReference type="FunFam" id="3.10.110.10:FF:000107">
    <property type="entry name" value="Ubiquitin conjugating enzyme, putative"/>
    <property type="match status" value="1"/>
</dbReference>
<dbReference type="PANTHER" id="PTHR21328">
    <property type="entry name" value="POLY ADP-RIBOSE POLYMERASE FAMILY, MEMBER PARP"/>
    <property type="match status" value="1"/>
</dbReference>
<keyword evidence="1" id="KW-0328">Glycosyltransferase</keyword>
<dbReference type="InterPro" id="IPR016135">
    <property type="entry name" value="UBQ-conjugating_enzyme/RWD"/>
</dbReference>
<dbReference type="CDD" id="cd23802">
    <property type="entry name" value="UBCc_UBE2Q"/>
    <property type="match status" value="1"/>
</dbReference>
<comment type="caution">
    <text evidence="7">The sequence shown here is derived from an EMBL/GenBank/DDBJ whole genome shotgun (WGS) entry which is preliminary data.</text>
</comment>
<evidence type="ECO:0000256" key="4">
    <source>
        <dbReference type="ARBA" id="ARBA00023027"/>
    </source>
</evidence>